<evidence type="ECO:0000313" key="2">
    <source>
        <dbReference type="EMBL" id="NYE69993.1"/>
    </source>
</evidence>
<dbReference type="GO" id="GO:0016810">
    <property type="term" value="F:hydrolase activity, acting on carbon-nitrogen (but not peptide) bonds"/>
    <property type="evidence" value="ECO:0007669"/>
    <property type="project" value="InterPro"/>
</dbReference>
<dbReference type="Proteomes" id="UP000569914">
    <property type="component" value="Unassembled WGS sequence"/>
</dbReference>
<dbReference type="RefSeq" id="WP_179749138.1">
    <property type="nucleotide sequence ID" value="NZ_JACCBU010000001.1"/>
</dbReference>
<name>A0A7Y9I494_9ACTN</name>
<dbReference type="InterPro" id="IPR013108">
    <property type="entry name" value="Amidohydro_3"/>
</dbReference>
<dbReference type="Gene3D" id="3.10.310.70">
    <property type="match status" value="1"/>
</dbReference>
<dbReference type="InterPro" id="IPR032466">
    <property type="entry name" value="Metal_Hydrolase"/>
</dbReference>
<evidence type="ECO:0000313" key="3">
    <source>
        <dbReference type="Proteomes" id="UP000569914"/>
    </source>
</evidence>
<dbReference type="PANTHER" id="PTHR22642:SF2">
    <property type="entry name" value="PROTEIN LONG AFTER FAR-RED 3"/>
    <property type="match status" value="1"/>
</dbReference>
<proteinExistence type="predicted"/>
<organism evidence="2 3">
    <name type="scientific">Microlunatus parietis</name>
    <dbReference type="NCBI Taxonomy" id="682979"/>
    <lineage>
        <taxon>Bacteria</taxon>
        <taxon>Bacillati</taxon>
        <taxon>Actinomycetota</taxon>
        <taxon>Actinomycetes</taxon>
        <taxon>Propionibacteriales</taxon>
        <taxon>Propionibacteriaceae</taxon>
        <taxon>Microlunatus</taxon>
    </lineage>
</organism>
<dbReference type="PANTHER" id="PTHR22642">
    <property type="entry name" value="IMIDAZOLONEPROPIONASE"/>
    <property type="match status" value="1"/>
</dbReference>
<dbReference type="EMBL" id="JACCBU010000001">
    <property type="protein sequence ID" value="NYE69993.1"/>
    <property type="molecule type" value="Genomic_DNA"/>
</dbReference>
<accession>A0A7Y9I494</accession>
<sequence length="484" mass="51612">MSRHPLLLRNVRLVGAATGPIDVVITDGRIGGDPAGAEVVDLDGRFLLRGLWDHHVHFDHWAAARRRLDLTGADSAAAVVSLVAGRATAETTMIIGYGFRDAGWPDRPTLTALDRAAPAESVVVLASNDLHCVWLNTAAFRRYGLEPTLDGVVRETPAFAVLQQVRDGDEERSDDQVAEAALAAAARGVVGIVELEFQDNVRIWSRRVAAGIRSLRVECGIYPPQLADAARLGLRTGQSLPDGDGLLTLGPYKIMSDGSLNTRTAACWDRYPEPADGHDHGILQYDLATLTSMITEARAAGLDSAVHAIGDRANSVALNAFLAAGCPGRIEHAQLILDEDLPRFAELGVIASVQPDHLITDRAVADRHWAGRTGRAFPLASLLAAGATLRLGSDAPVSPLDPWVTIAAAVHRTAGAEPPWHPEQRIGVTEALHASTDGRAFVRPGDPADLVITELDPLTATAEQLRAMPVYGTLLGGAWTYRAT</sequence>
<dbReference type="Gene3D" id="2.30.40.10">
    <property type="entry name" value="Urease, subunit C, domain 1"/>
    <property type="match status" value="1"/>
</dbReference>
<evidence type="ECO:0000259" key="1">
    <source>
        <dbReference type="Pfam" id="PF07969"/>
    </source>
</evidence>
<keyword evidence="3" id="KW-1185">Reference proteome</keyword>
<protein>
    <recommendedName>
        <fullName evidence="1">Amidohydrolase 3 domain-containing protein</fullName>
    </recommendedName>
</protein>
<dbReference type="InterPro" id="IPR011059">
    <property type="entry name" value="Metal-dep_hydrolase_composite"/>
</dbReference>
<dbReference type="SUPFAM" id="SSF51338">
    <property type="entry name" value="Composite domain of metallo-dependent hydrolases"/>
    <property type="match status" value="1"/>
</dbReference>
<comment type="caution">
    <text evidence="2">The sequence shown here is derived from an EMBL/GenBank/DDBJ whole genome shotgun (WGS) entry which is preliminary data.</text>
</comment>
<dbReference type="AlphaFoldDB" id="A0A7Y9I494"/>
<reference evidence="2 3" key="1">
    <citation type="submission" date="2020-07" db="EMBL/GenBank/DDBJ databases">
        <title>Sequencing the genomes of 1000 actinobacteria strains.</title>
        <authorList>
            <person name="Klenk H.-P."/>
        </authorList>
    </citation>
    <scope>NUCLEOTIDE SEQUENCE [LARGE SCALE GENOMIC DNA]</scope>
    <source>
        <strain evidence="2 3">DSM 22083</strain>
    </source>
</reference>
<gene>
    <name evidence="2" type="ORF">BKA15_001322</name>
</gene>
<dbReference type="Pfam" id="PF07969">
    <property type="entry name" value="Amidohydro_3"/>
    <property type="match status" value="1"/>
</dbReference>
<dbReference type="Gene3D" id="3.20.20.140">
    <property type="entry name" value="Metal-dependent hydrolases"/>
    <property type="match status" value="1"/>
</dbReference>
<dbReference type="SUPFAM" id="SSF51556">
    <property type="entry name" value="Metallo-dependent hydrolases"/>
    <property type="match status" value="1"/>
</dbReference>
<feature type="domain" description="Amidohydrolase 3" evidence="1">
    <location>
        <begin position="38"/>
        <end position="480"/>
    </location>
</feature>